<reference evidence="2" key="1">
    <citation type="journal article" date="2012" name="Science">
        <title>The Paleozoic origin of enzymatic lignin decomposition reconstructed from 31 fungal genomes.</title>
        <authorList>
            <person name="Floudas D."/>
            <person name="Binder M."/>
            <person name="Riley R."/>
            <person name="Barry K."/>
            <person name="Blanchette R.A."/>
            <person name="Henrissat B."/>
            <person name="Martinez A.T."/>
            <person name="Otillar R."/>
            <person name="Spatafora J.W."/>
            <person name="Yadav J.S."/>
            <person name="Aerts A."/>
            <person name="Benoit I."/>
            <person name="Boyd A."/>
            <person name="Carlson A."/>
            <person name="Copeland A."/>
            <person name="Coutinho P.M."/>
            <person name="de Vries R.P."/>
            <person name="Ferreira P."/>
            <person name="Findley K."/>
            <person name="Foster B."/>
            <person name="Gaskell J."/>
            <person name="Glotzer D."/>
            <person name="Gorecki P."/>
            <person name="Heitman J."/>
            <person name="Hesse C."/>
            <person name="Hori C."/>
            <person name="Igarashi K."/>
            <person name="Jurgens J.A."/>
            <person name="Kallen N."/>
            <person name="Kersten P."/>
            <person name="Kohler A."/>
            <person name="Kuees U."/>
            <person name="Kumar T.K.A."/>
            <person name="Kuo A."/>
            <person name="LaButti K."/>
            <person name="Larrondo L.F."/>
            <person name="Lindquist E."/>
            <person name="Ling A."/>
            <person name="Lombard V."/>
            <person name="Lucas S."/>
            <person name="Lundell T."/>
            <person name="Martin R."/>
            <person name="McLaughlin D.J."/>
            <person name="Morgenstern I."/>
            <person name="Morin E."/>
            <person name="Murat C."/>
            <person name="Nagy L.G."/>
            <person name="Nolan M."/>
            <person name="Ohm R.A."/>
            <person name="Patyshakuliyeva A."/>
            <person name="Rokas A."/>
            <person name="Ruiz-Duenas F.J."/>
            <person name="Sabat G."/>
            <person name="Salamov A."/>
            <person name="Samejima M."/>
            <person name="Schmutz J."/>
            <person name="Slot J.C."/>
            <person name="St John F."/>
            <person name="Stenlid J."/>
            <person name="Sun H."/>
            <person name="Sun S."/>
            <person name="Syed K."/>
            <person name="Tsang A."/>
            <person name="Wiebenga A."/>
            <person name="Young D."/>
            <person name="Pisabarro A."/>
            <person name="Eastwood D.C."/>
            <person name="Martin F."/>
            <person name="Cullen D."/>
            <person name="Grigoriev I.V."/>
            <person name="Hibbett D.S."/>
        </authorList>
    </citation>
    <scope>NUCLEOTIDE SEQUENCE [LARGE SCALE GENOMIC DNA]</scope>
    <source>
        <strain evidence="2">FP-91666</strain>
    </source>
</reference>
<evidence type="ECO:0000313" key="1">
    <source>
        <dbReference type="EMBL" id="EIM80084.1"/>
    </source>
</evidence>
<dbReference type="InterPro" id="IPR021842">
    <property type="entry name" value="DUF3435"/>
</dbReference>
<dbReference type="Proteomes" id="UP000053927">
    <property type="component" value="Unassembled WGS sequence"/>
</dbReference>
<dbReference type="OMA" id="IWITHAE"/>
<dbReference type="OrthoDB" id="3033142at2759"/>
<dbReference type="KEGG" id="shs:STEHIDRAFT_135406"/>
<sequence length="1162" mass="130460">MSALVTSSRLTRAQVLQRALANRPELQTVIDDDSSRQALSFKILQPATLAHHERIKTAWKEFVGSWYEKDPTTRAQLDFEWKPGAPHPERVHIKNFVLYLSLTMQGRFGDWTTNEDGTLSPPPPTLGTVRDFIIIFTSLFNRYVRNPLPKSLTDDVMHYLRSAELAESVKLSKGARFKHVSNSFDIQLLLEDVYSTPRIKLHRLRFQNALPPIITSITTERPGAIVESHPHRGSNEALAWKDLRFFVVPNELDPRTPHVFVMVTIRLQKGLRHKEGAYKSFFLYPEPASNRVLCPLLPILYLAFDDNIFEDLQTPEELLTPRLLPTAIHELRIRPSKNELLILRRQNLTPDGPVIDPQLAMPYSALYRQLYASSIDAGFPFHFTMYAARRGAGQRITTTLSEDERKQAMGHTDSSETWIKAYLGKINHADLQSVQVDRAVDSDQTSLFGRASGLASRADPNAPKQLTIAQRQELENAPELVALRLENNQCTAKARLIEQKLYNPTFRGDRKASEKEKEALTAQAHTCRRNHLRIFLRESRVRLLKTRKQYFIDNSHRQLTGKAAPRPTPMLIDSIRGQRASTSTTEAMPMGFPDDVSIPVSTAPTFESTVFDPLANFLQAISSSETTGNDHLLACVNAALALPERISEETLPGESPTAENKCPICDLSCTSANMIHGVGLHIHRCIEKRFRAQVQTFVEDTFTPVGCQWHGCPCQGEVWKDRPSFIVHLHDIIDHGRPIKRSLHSIDIPSACQWVSEQGYICGRSMDEDGLDWNTHFAVFHGLNTHAKVRLDYCSIRNIWIPDYTGDHAELRTHVMTEYDQLFAQFEVRTLDDTIPEPIGIATCRDGAAIQYEVGSGFEGVLPDCHGHIVRGLAITPLICPVCVYDRALDMVYRMKQYTDVSAFARHFRTVHVDNLELDSEYPCAVPVCGIKTFNVHDLVRHYVTNHRLPICGTGRETRVRVLLLPALGSYSPDTSSSSASFLSASFLAEPTAGTSTSLVPPPLETVTIEIVAQTNSESSDVIIGKRPRKQARVPKIEGYCTGCRKVKKDIIGHLQSRGLDTQCRKKSSYVLVGDVTAQPIPWVPTAEDNALIGSRDTLGRSYFCNGCLTCHADIRDHLPNNCPKGGKSFRYNATGKNARKGTYYKFEEWIKDHQGGAGPSV</sequence>
<dbReference type="EMBL" id="JH687399">
    <property type="protein sequence ID" value="EIM80084.1"/>
    <property type="molecule type" value="Genomic_DNA"/>
</dbReference>
<evidence type="ECO:0008006" key="3">
    <source>
        <dbReference type="Google" id="ProtNLM"/>
    </source>
</evidence>
<dbReference type="GeneID" id="18798432"/>
<dbReference type="PANTHER" id="PTHR37535">
    <property type="entry name" value="FLUG DOMAIN PROTEIN"/>
    <property type="match status" value="1"/>
</dbReference>
<protein>
    <recommendedName>
        <fullName evidence="3">C2H2-type domain-containing protein</fullName>
    </recommendedName>
</protein>
<dbReference type="PANTHER" id="PTHR37535:SF3">
    <property type="entry name" value="FLUG DOMAIN-CONTAINING PROTEIN"/>
    <property type="match status" value="1"/>
</dbReference>
<name>R7RXM3_STEHR</name>
<keyword evidence="2" id="KW-1185">Reference proteome</keyword>
<dbReference type="eggNOG" id="ENOG502T46K">
    <property type="taxonomic scope" value="Eukaryota"/>
</dbReference>
<evidence type="ECO:0000313" key="2">
    <source>
        <dbReference type="Proteomes" id="UP000053927"/>
    </source>
</evidence>
<dbReference type="Pfam" id="PF11917">
    <property type="entry name" value="DUF3435"/>
    <property type="match status" value="1"/>
</dbReference>
<proteinExistence type="predicted"/>
<gene>
    <name evidence="1" type="ORF">STEHIDRAFT_135406</name>
</gene>
<dbReference type="AlphaFoldDB" id="R7RXM3"/>
<dbReference type="RefSeq" id="XP_007310704.1">
    <property type="nucleotide sequence ID" value="XM_007310642.1"/>
</dbReference>
<accession>R7RXM3</accession>
<organism evidence="1 2">
    <name type="scientific">Stereum hirsutum (strain FP-91666)</name>
    <name type="common">White-rot fungus</name>
    <dbReference type="NCBI Taxonomy" id="721885"/>
    <lineage>
        <taxon>Eukaryota</taxon>
        <taxon>Fungi</taxon>
        <taxon>Dikarya</taxon>
        <taxon>Basidiomycota</taxon>
        <taxon>Agaricomycotina</taxon>
        <taxon>Agaricomycetes</taxon>
        <taxon>Russulales</taxon>
        <taxon>Stereaceae</taxon>
        <taxon>Stereum</taxon>
    </lineage>
</organism>